<feature type="region of interest" description="Disordered" evidence="2">
    <location>
        <begin position="613"/>
        <end position="646"/>
    </location>
</feature>
<protein>
    <submittedName>
        <fullName evidence="4">Uncharacterized protein</fullName>
    </submittedName>
</protein>
<feature type="compositionally biased region" description="Low complexity" evidence="2">
    <location>
        <begin position="398"/>
        <end position="420"/>
    </location>
</feature>
<feature type="compositionally biased region" description="Acidic residues" evidence="2">
    <location>
        <begin position="832"/>
        <end position="844"/>
    </location>
</feature>
<evidence type="ECO:0000313" key="3">
    <source>
        <dbReference type="Proteomes" id="UP000035681"/>
    </source>
</evidence>
<dbReference type="GO" id="GO:0004719">
    <property type="term" value="F:protein-L-isoaspartate (D-aspartate) O-methyltransferase activity"/>
    <property type="evidence" value="ECO:0007669"/>
    <property type="project" value="InterPro"/>
</dbReference>
<feature type="compositionally biased region" description="Low complexity" evidence="2">
    <location>
        <begin position="998"/>
        <end position="1014"/>
    </location>
</feature>
<feature type="region of interest" description="Disordered" evidence="2">
    <location>
        <begin position="827"/>
        <end position="875"/>
    </location>
</feature>
<feature type="compositionally biased region" description="Polar residues" evidence="2">
    <location>
        <begin position="1057"/>
        <end position="1067"/>
    </location>
</feature>
<dbReference type="InterPro" id="IPR029063">
    <property type="entry name" value="SAM-dependent_MTases_sf"/>
</dbReference>
<reference evidence="4" key="1">
    <citation type="submission" date="2024-02" db="UniProtKB">
        <authorList>
            <consortium name="WormBaseParasite"/>
        </authorList>
    </citation>
    <scope>IDENTIFICATION</scope>
</reference>
<feature type="region of interest" description="Disordered" evidence="2">
    <location>
        <begin position="311"/>
        <end position="336"/>
    </location>
</feature>
<keyword evidence="3" id="KW-1185">Reference proteome</keyword>
<comment type="similarity">
    <text evidence="1">Belongs to the methyltransferase superfamily. L-isoaspartyl/D-aspartyl protein methyltransferase family.</text>
</comment>
<evidence type="ECO:0000256" key="1">
    <source>
        <dbReference type="ARBA" id="ARBA00005369"/>
    </source>
</evidence>
<dbReference type="SUPFAM" id="SSF53335">
    <property type="entry name" value="S-adenosyl-L-methionine-dependent methyltransferases"/>
    <property type="match status" value="1"/>
</dbReference>
<feature type="compositionally biased region" description="Low complexity" evidence="2">
    <location>
        <begin position="312"/>
        <end position="325"/>
    </location>
</feature>
<feature type="compositionally biased region" description="Basic and acidic residues" evidence="2">
    <location>
        <begin position="428"/>
        <end position="441"/>
    </location>
</feature>
<feature type="region of interest" description="Disordered" evidence="2">
    <location>
        <begin position="937"/>
        <end position="960"/>
    </location>
</feature>
<feature type="compositionally biased region" description="Basic and acidic residues" evidence="2">
    <location>
        <begin position="449"/>
        <end position="458"/>
    </location>
</feature>
<evidence type="ECO:0000256" key="2">
    <source>
        <dbReference type="SAM" id="MobiDB-lite"/>
    </source>
</evidence>
<feature type="region of interest" description="Disordered" evidence="2">
    <location>
        <begin position="1171"/>
        <end position="1192"/>
    </location>
</feature>
<organism evidence="3 4">
    <name type="scientific">Strongyloides stercoralis</name>
    <name type="common">Threadworm</name>
    <dbReference type="NCBI Taxonomy" id="6248"/>
    <lineage>
        <taxon>Eukaryota</taxon>
        <taxon>Metazoa</taxon>
        <taxon>Ecdysozoa</taxon>
        <taxon>Nematoda</taxon>
        <taxon>Chromadorea</taxon>
        <taxon>Rhabditida</taxon>
        <taxon>Tylenchina</taxon>
        <taxon>Panagrolaimomorpha</taxon>
        <taxon>Strongyloidoidea</taxon>
        <taxon>Strongyloididae</taxon>
        <taxon>Strongyloides</taxon>
    </lineage>
</organism>
<dbReference type="Gene3D" id="3.40.50.150">
    <property type="entry name" value="Vaccinia Virus protein VP39"/>
    <property type="match status" value="1"/>
</dbReference>
<feature type="compositionally biased region" description="Basic and acidic residues" evidence="2">
    <location>
        <begin position="937"/>
        <end position="956"/>
    </location>
</feature>
<feature type="compositionally biased region" description="Low complexity" evidence="2">
    <location>
        <begin position="622"/>
        <end position="635"/>
    </location>
</feature>
<dbReference type="Proteomes" id="UP000035681">
    <property type="component" value="Unplaced"/>
</dbReference>
<dbReference type="Pfam" id="PF01135">
    <property type="entry name" value="PCMT"/>
    <property type="match status" value="1"/>
</dbReference>
<proteinExistence type="inferred from homology"/>
<sequence length="1224" mass="139701">MGGSGSTPIDNDHLVDELIFEASIKSKRNELAFRLVDRKRFFPQSGKNNAYLLQAWKASDDDAIRIHLSAPGVYAMALEALNIKKGLSFLNIGSGTGYFSTVVGFLLGGNGVNHGIECRENITEYAKEKGSETLLSSETSLFDWCRPVFVTGNAFDIDENCVNRYDRIYVGAKVPEGKKLFFPKLLKINGICVMPFRNGLFRVIKKSEKCFEFKFIARVSFADLFPSSSEDSQPLILPDMKLPTLATAAVIVIRKRLREKASNEAKVKMILKTLDKEENKPRRVRSLMREEIRRGENERIQGINRIRMQRAQQTGNDQGGQNQQAPNPPVQREPTAPNENVVINLDDNGVPIDDPFEIRDEERRGDQFDFLEIFGDVDFNIRFRSPTPDPRPGQGGATSNLGGSTSNNEENNSTSTNSSTPFSEYSDDDRTQSHSELYDSEEKMDDDSNANKEKESKKEIKKNKINSNDDESKSFLDLGTFSDYDDEDNDNDSHNHRPSRGGGRIRVEATMALDFEPDERRTRVFRDLATQERQSIEERIRERERFYENRDREREANGLPNRRQGITNQIFANILAPEPFLNRMRDMGQTINDLQRHAMYHVDHVLRDNLFNRVNRGTNPRSNSSNNNNSNSNNNQQRLPRPPQIIASRQGIDISEYVRRARDQRRLRRCLYSFDQRIGFHRYGGWSGLNNHIDEGFFADAEDVSSSDQQNLPNTNVGNVIRYRRAMPSNYGDSITGFINRVEGEIHSYVVIGDHPFADSIHSSLIFESGEDFGSQHPVSIPYQSRFSPTSFPSSIMVDELDQEYGTQVVSIHDGPDQTQITVERRELTISSDDDVETDDDNEVNDIQNNYEDDNNSSVNEPDAKKSKNNDNCPCSCECHSGKEQQTFEEVKNEQIIQSEDILSDDTTDANEIKSDDNKLNLRKRKRDTIRQVIIKEADKKKINKGKDSPPPKKFSESNSFSTIERIIVINPNDENSSCRGLALESNEEKQEEDPGPSTSARLSSSESQQSLTRPGPSSNESFNERVELARRRMRVRVAAGTQTSPSRDNNRRGVDAQTNTEFSPNRVSYEPGYLEFERNFFLSRGWDPIPLTDPIRDTIVRGPNRTLNLVPRYIPPPESNRHVINGHGSRSYLRRRIHAVDEEMNRRLQQMQRTLRGSFVTTRRVGNLGDIEDDSRELSNEENERINQTREQREDITDFSLKYKGLIRGMNLCSTMVNELLYL</sequence>
<feature type="region of interest" description="Disordered" evidence="2">
    <location>
        <begin position="972"/>
        <end position="1023"/>
    </location>
</feature>
<dbReference type="AlphaFoldDB" id="A0AAF5DA12"/>
<feature type="region of interest" description="Disordered" evidence="2">
    <location>
        <begin position="382"/>
        <end position="506"/>
    </location>
</feature>
<evidence type="ECO:0000313" key="4">
    <source>
        <dbReference type="WBParaSite" id="TCONS_00008954.p1"/>
    </source>
</evidence>
<accession>A0AAF5DA12</accession>
<feature type="compositionally biased region" description="Basic and acidic residues" evidence="2">
    <location>
        <begin position="1177"/>
        <end position="1192"/>
    </location>
</feature>
<name>A0AAF5DA12_STRER</name>
<dbReference type="WBParaSite" id="TCONS_00008954.p1">
    <property type="protein sequence ID" value="TCONS_00008954.p1"/>
    <property type="gene ID" value="XLOC_006816"/>
</dbReference>
<dbReference type="InterPro" id="IPR000682">
    <property type="entry name" value="PCMT"/>
</dbReference>
<feature type="region of interest" description="Disordered" evidence="2">
    <location>
        <begin position="1037"/>
        <end position="1067"/>
    </location>
</feature>
<dbReference type="PANTHER" id="PTHR11579">
    <property type="entry name" value="PROTEIN-L-ISOASPARTATE O-METHYLTRANSFERASE"/>
    <property type="match status" value="1"/>
</dbReference>
<dbReference type="GO" id="GO:0005737">
    <property type="term" value="C:cytoplasm"/>
    <property type="evidence" value="ECO:0007669"/>
    <property type="project" value="TreeGrafter"/>
</dbReference>
<dbReference type="PANTHER" id="PTHR11579:SF9">
    <property type="entry name" value="PROTEIN-L-ISOASPARTATE O-METHYLTRANSFERASE"/>
    <property type="match status" value="1"/>
</dbReference>